<dbReference type="EMBL" id="WMBA01000014">
    <property type="protein sequence ID" value="MTD54710.1"/>
    <property type="molecule type" value="Genomic_DNA"/>
</dbReference>
<dbReference type="InterPro" id="IPR029045">
    <property type="entry name" value="ClpP/crotonase-like_dom_sf"/>
</dbReference>
<keyword evidence="6" id="KW-1185">Reference proteome</keyword>
<comment type="caution">
    <text evidence="5">The sequence shown here is derived from an EMBL/GenBank/DDBJ whole genome shotgun (WGS) entry which is preliminary data.</text>
</comment>
<dbReference type="GO" id="GO:0016829">
    <property type="term" value="F:lyase activity"/>
    <property type="evidence" value="ECO:0007669"/>
    <property type="project" value="UniProtKB-KW"/>
</dbReference>
<dbReference type="InterPro" id="IPR018376">
    <property type="entry name" value="Enoyl-CoA_hyd/isom_CS"/>
</dbReference>
<sequence>MTFAVPHNRTAVITIDRPAARNAITPEMASRIEEYWDRIEADDSVWVGIITGTGPVFCAGADLKRMAGEGGGPAGTERGGFAGIADRVRTKPLIAAVNGPAVAGGCEIVLAADLVVAVPRASFGLPEVKRSLVAAAGGLYHTPRALPRNLAMEMALTGDPVSAERAFTHGLVNVLAEEDRLLDEALSLSDRICANAPLAVRESRRVLLEGMALDEHAARSLAAESMSWIRTTEDFAEGPRAFVEKRAPQWSGR</sequence>
<keyword evidence="2" id="KW-0443">Lipid metabolism</keyword>
<evidence type="ECO:0000313" key="5">
    <source>
        <dbReference type="EMBL" id="MTD54710.1"/>
    </source>
</evidence>
<comment type="similarity">
    <text evidence="1 4">Belongs to the enoyl-CoA hydratase/isomerase family.</text>
</comment>
<accession>A0A6N7Z3I5</accession>
<dbReference type="CDD" id="cd06558">
    <property type="entry name" value="crotonase-like"/>
    <property type="match status" value="1"/>
</dbReference>
<dbReference type="PANTHER" id="PTHR11941:SF169">
    <property type="entry name" value="(7AS)-7A-METHYL-1,5-DIOXO-2,3,5,6,7,7A-HEXAHYDRO-1H-INDENE-CARBOXYL-COA HYDROLASE"/>
    <property type="match status" value="1"/>
</dbReference>
<protein>
    <submittedName>
        <fullName evidence="5">Enoyl-CoA hydratase</fullName>
    </submittedName>
</protein>
<dbReference type="InterPro" id="IPR001753">
    <property type="entry name" value="Enoyl-CoA_hydra/iso"/>
</dbReference>
<dbReference type="AlphaFoldDB" id="A0A6N7Z3I5"/>
<evidence type="ECO:0000313" key="6">
    <source>
        <dbReference type="Proteomes" id="UP000440096"/>
    </source>
</evidence>
<dbReference type="Pfam" id="PF00378">
    <property type="entry name" value="ECH_1"/>
    <property type="match status" value="1"/>
</dbReference>
<name>A0A6N7Z3I5_9PSEU</name>
<dbReference type="RefSeq" id="WP_312867814.1">
    <property type="nucleotide sequence ID" value="NZ_WMBA01000014.1"/>
</dbReference>
<evidence type="ECO:0000256" key="4">
    <source>
        <dbReference type="RuleBase" id="RU003707"/>
    </source>
</evidence>
<reference evidence="5 6" key="1">
    <citation type="submission" date="2019-11" db="EMBL/GenBank/DDBJ databases">
        <title>Draft genome of Amycolatopsis RM579.</title>
        <authorList>
            <person name="Duangmal K."/>
            <person name="Mingma R."/>
        </authorList>
    </citation>
    <scope>NUCLEOTIDE SEQUENCE [LARGE SCALE GENOMIC DNA]</scope>
    <source>
        <strain evidence="5 6">RM579</strain>
    </source>
</reference>
<evidence type="ECO:0000256" key="2">
    <source>
        <dbReference type="ARBA" id="ARBA00023098"/>
    </source>
</evidence>
<organism evidence="5 6">
    <name type="scientific">Amycolatopsis pithecellobii</name>
    <dbReference type="NCBI Taxonomy" id="664692"/>
    <lineage>
        <taxon>Bacteria</taxon>
        <taxon>Bacillati</taxon>
        <taxon>Actinomycetota</taxon>
        <taxon>Actinomycetes</taxon>
        <taxon>Pseudonocardiales</taxon>
        <taxon>Pseudonocardiaceae</taxon>
        <taxon>Amycolatopsis</taxon>
    </lineage>
</organism>
<dbReference type="Gene3D" id="3.90.226.10">
    <property type="entry name" value="2-enoyl-CoA Hydratase, Chain A, domain 1"/>
    <property type="match status" value="1"/>
</dbReference>
<gene>
    <name evidence="5" type="ORF">GKO32_12065</name>
</gene>
<dbReference type="Proteomes" id="UP000440096">
    <property type="component" value="Unassembled WGS sequence"/>
</dbReference>
<dbReference type="PANTHER" id="PTHR11941">
    <property type="entry name" value="ENOYL-COA HYDRATASE-RELATED"/>
    <property type="match status" value="1"/>
</dbReference>
<evidence type="ECO:0000256" key="1">
    <source>
        <dbReference type="ARBA" id="ARBA00005254"/>
    </source>
</evidence>
<dbReference type="GO" id="GO:0006635">
    <property type="term" value="P:fatty acid beta-oxidation"/>
    <property type="evidence" value="ECO:0007669"/>
    <property type="project" value="TreeGrafter"/>
</dbReference>
<dbReference type="SUPFAM" id="SSF52096">
    <property type="entry name" value="ClpP/crotonase"/>
    <property type="match status" value="1"/>
</dbReference>
<dbReference type="Gene3D" id="1.10.12.10">
    <property type="entry name" value="Lyase 2-enoyl-coa Hydratase, Chain A, domain 2"/>
    <property type="match status" value="1"/>
</dbReference>
<keyword evidence="3" id="KW-0456">Lyase</keyword>
<dbReference type="InterPro" id="IPR014748">
    <property type="entry name" value="Enoyl-CoA_hydra_C"/>
</dbReference>
<dbReference type="PROSITE" id="PS00166">
    <property type="entry name" value="ENOYL_COA_HYDRATASE"/>
    <property type="match status" value="1"/>
</dbReference>
<proteinExistence type="inferred from homology"/>
<evidence type="ECO:0000256" key="3">
    <source>
        <dbReference type="ARBA" id="ARBA00023239"/>
    </source>
</evidence>